<accession>A0ABY1ZF15</accession>
<dbReference type="InterPro" id="IPR020806">
    <property type="entry name" value="PKS_PP-bd"/>
</dbReference>
<dbReference type="PANTHER" id="PTHR45527">
    <property type="entry name" value="NONRIBOSOMAL PEPTIDE SYNTHETASE"/>
    <property type="match status" value="1"/>
</dbReference>
<keyword evidence="1" id="KW-0596">Phosphopantetheine</keyword>
<evidence type="ECO:0000313" key="5">
    <source>
        <dbReference type="Proteomes" id="UP000313645"/>
    </source>
</evidence>
<sequence length="499" mass="54563">PAERVAYMLEDSAPVAVLVHGDVPTLATGDCPVIALDDSAPWTSYPADNPERGGLTVSHLAYVIYTSGSTGRPKGVAVSQRNLVHSTCARLTYYPEQVTGFLLAASFAFDSSVAAIFWTLVSGAKLVLAEPEFQGDSDSLARNIQQHGISHLLIVPSLFRLLSERLRQKESACLKTVILAGEKCPAEVADYYARSNGQTLYNEYGPTEAAVWSTVYRIQKTDRNKFFASIPIGRPITNTQLYILDAHLNPVPIGIAGELHIAGDGLVRGYLNRPDLTAEKFIPNPFSRAGALMYKSGDLARYLPDGSIEYLERVDHQVKVRGFRIELGEIEATLAAQPLVREAVVLARDDASGDPRLVAYYTGPADAQALRDRLREELPGYMVPAAFVELEALPLTPNGKLDRKALPAPEDDAYARAAWEAPLGPVEEVLAGIWQELLGVERVGRHDNFFALGGHSLLVVRLVERMRQADLRADVRVLFTQPTLAALADAIVEREEILL</sequence>
<gene>
    <name evidence="4" type="ORF">EZI54_23515</name>
</gene>
<dbReference type="Proteomes" id="UP000313645">
    <property type="component" value="Unassembled WGS sequence"/>
</dbReference>
<dbReference type="CDD" id="cd05930">
    <property type="entry name" value="A_NRPS"/>
    <property type="match status" value="1"/>
</dbReference>
<dbReference type="PROSITE" id="PS50075">
    <property type="entry name" value="CARRIER"/>
    <property type="match status" value="1"/>
</dbReference>
<dbReference type="InterPro" id="IPR020845">
    <property type="entry name" value="AMP-binding_CS"/>
</dbReference>
<dbReference type="PANTHER" id="PTHR45527:SF1">
    <property type="entry name" value="FATTY ACID SYNTHASE"/>
    <property type="match status" value="1"/>
</dbReference>
<feature type="non-terminal residue" evidence="4">
    <location>
        <position position="1"/>
    </location>
</feature>
<dbReference type="Gene3D" id="1.10.1200.10">
    <property type="entry name" value="ACP-like"/>
    <property type="match status" value="1"/>
</dbReference>
<dbReference type="InterPro" id="IPR000873">
    <property type="entry name" value="AMP-dep_synth/lig_dom"/>
</dbReference>
<dbReference type="NCBIfam" id="TIGR01733">
    <property type="entry name" value="AA-adenyl-dom"/>
    <property type="match status" value="1"/>
</dbReference>
<dbReference type="Gene3D" id="3.30.300.30">
    <property type="match status" value="1"/>
</dbReference>
<dbReference type="InterPro" id="IPR009081">
    <property type="entry name" value="PP-bd_ACP"/>
</dbReference>
<dbReference type="InterPro" id="IPR045851">
    <property type="entry name" value="AMP-bd_C_sf"/>
</dbReference>
<dbReference type="Pfam" id="PF00501">
    <property type="entry name" value="AMP-binding"/>
    <property type="match status" value="1"/>
</dbReference>
<dbReference type="InterPro" id="IPR010071">
    <property type="entry name" value="AA_adenyl_dom"/>
</dbReference>
<dbReference type="PROSITE" id="PS00455">
    <property type="entry name" value="AMP_BINDING"/>
    <property type="match status" value="1"/>
</dbReference>
<evidence type="ECO:0000313" key="4">
    <source>
        <dbReference type="EMBL" id="TBW45324.1"/>
    </source>
</evidence>
<keyword evidence="2" id="KW-0597">Phosphoprotein</keyword>
<dbReference type="Gene3D" id="3.40.50.980">
    <property type="match status" value="2"/>
</dbReference>
<dbReference type="SUPFAM" id="SSF56801">
    <property type="entry name" value="Acetyl-CoA synthetase-like"/>
    <property type="match status" value="1"/>
</dbReference>
<keyword evidence="5" id="KW-1185">Reference proteome</keyword>
<dbReference type="EMBL" id="SJDL01000105">
    <property type="protein sequence ID" value="TBW45324.1"/>
    <property type="molecule type" value="Genomic_DNA"/>
</dbReference>
<dbReference type="InterPro" id="IPR036736">
    <property type="entry name" value="ACP-like_sf"/>
</dbReference>
<dbReference type="Gene3D" id="2.30.38.10">
    <property type="entry name" value="Luciferase, Domain 3"/>
    <property type="match status" value="1"/>
</dbReference>
<evidence type="ECO:0000259" key="3">
    <source>
        <dbReference type="PROSITE" id="PS50075"/>
    </source>
</evidence>
<name>A0ABY1ZF15_9GAMM</name>
<dbReference type="SMART" id="SM00823">
    <property type="entry name" value="PKS_PP"/>
    <property type="match status" value="1"/>
</dbReference>
<dbReference type="PROSITE" id="PS00012">
    <property type="entry name" value="PHOSPHOPANTETHEINE"/>
    <property type="match status" value="1"/>
</dbReference>
<dbReference type="InterPro" id="IPR025110">
    <property type="entry name" value="AMP-bd_C"/>
</dbReference>
<dbReference type="SUPFAM" id="SSF47336">
    <property type="entry name" value="ACP-like"/>
    <property type="match status" value="1"/>
</dbReference>
<comment type="caution">
    <text evidence="4">The sequence shown here is derived from an EMBL/GenBank/DDBJ whole genome shotgun (WGS) entry which is preliminary data.</text>
</comment>
<dbReference type="InterPro" id="IPR006162">
    <property type="entry name" value="Ppantetheine_attach_site"/>
</dbReference>
<dbReference type="RefSeq" id="WP_131484283.1">
    <property type="nucleotide sequence ID" value="NZ_SJDL01000105.1"/>
</dbReference>
<protein>
    <submittedName>
        <fullName evidence="4">Amino acid adenylation domain-containing protein</fullName>
    </submittedName>
</protein>
<proteinExistence type="predicted"/>
<dbReference type="Pfam" id="PF00550">
    <property type="entry name" value="PP-binding"/>
    <property type="match status" value="1"/>
</dbReference>
<dbReference type="Pfam" id="PF13193">
    <property type="entry name" value="AMP-binding_C"/>
    <property type="match status" value="1"/>
</dbReference>
<organism evidence="4 5">
    <name type="scientific">Marinobacter halodurans</name>
    <dbReference type="NCBI Taxonomy" id="2528979"/>
    <lineage>
        <taxon>Bacteria</taxon>
        <taxon>Pseudomonadati</taxon>
        <taxon>Pseudomonadota</taxon>
        <taxon>Gammaproteobacteria</taxon>
        <taxon>Pseudomonadales</taxon>
        <taxon>Marinobacteraceae</taxon>
        <taxon>Marinobacter</taxon>
    </lineage>
</organism>
<evidence type="ECO:0000256" key="2">
    <source>
        <dbReference type="ARBA" id="ARBA00022553"/>
    </source>
</evidence>
<feature type="domain" description="Carrier" evidence="3">
    <location>
        <begin position="421"/>
        <end position="495"/>
    </location>
</feature>
<reference evidence="4 5" key="1">
    <citation type="submission" date="2019-02" db="EMBL/GenBank/DDBJ databases">
        <title>Marinobacter halodurans sp. nov., a marine bacterium isolated from sea tidal flat.</title>
        <authorList>
            <person name="Yoo Y."/>
            <person name="Lee D.W."/>
            <person name="Kim B.S."/>
            <person name="Kim J.-J."/>
        </authorList>
    </citation>
    <scope>NUCLEOTIDE SEQUENCE [LARGE SCALE GENOMIC DNA]</scope>
    <source>
        <strain evidence="4 5">YJ-S3-2</strain>
    </source>
</reference>
<evidence type="ECO:0000256" key="1">
    <source>
        <dbReference type="ARBA" id="ARBA00022450"/>
    </source>
</evidence>